<accession>A0A4D6E0M6</accession>
<dbReference type="Proteomes" id="UP000297092">
    <property type="component" value="Segment"/>
</dbReference>
<sequence length="98" mass="10436">MTKLVLIRGIAAEKFEDGVSAPVLAIEGEDTFAILQGLSDGYNIDEIKAGALEQLGESGDELPPEFLWPMLFSNGVNKDSDDLKGTEVEVLHVFGAAA</sequence>
<evidence type="ECO:0000313" key="2">
    <source>
        <dbReference type="Proteomes" id="UP000297092"/>
    </source>
</evidence>
<organism evidence="1 2">
    <name type="scientific">Escherichia phage Lidtsur</name>
    <dbReference type="NCBI Taxonomy" id="2562235"/>
    <lineage>
        <taxon>Viruses</taxon>
        <taxon>Duplodnaviria</taxon>
        <taxon>Heunggongvirae</taxon>
        <taxon>Uroviricota</taxon>
        <taxon>Caudoviricetes</taxon>
        <taxon>Autographivirales</taxon>
        <taxon>Autoscriptoviridae</taxon>
        <taxon>Stentvirinae</taxon>
        <taxon>Bonnellvirus</taxon>
        <taxon>Bonnellvirus lidtsur</taxon>
    </lineage>
</organism>
<proteinExistence type="predicted"/>
<name>A0A4D6E0M6_9CAUD</name>
<reference evidence="2" key="1">
    <citation type="submission" date="2019-03" db="EMBL/GenBank/DDBJ databases">
        <authorList>
            <person name="Olsen N.S."/>
            <person name="Kot W."/>
            <person name="Hansen L.H."/>
        </authorList>
    </citation>
    <scope>NUCLEOTIDE SEQUENCE [LARGE SCALE GENOMIC DNA]</scope>
</reference>
<protein>
    <submittedName>
        <fullName evidence="1">Uncharacterized protein</fullName>
    </submittedName>
</protein>
<dbReference type="RefSeq" id="YP_009821603.1">
    <property type="nucleotide sequence ID" value="NC_048177.1"/>
</dbReference>
<evidence type="ECO:0000313" key="1">
    <source>
        <dbReference type="EMBL" id="QBZ71509.1"/>
    </source>
</evidence>
<dbReference type="KEGG" id="vg:55013087"/>
<dbReference type="GeneID" id="55013087"/>
<dbReference type="EMBL" id="MK629528">
    <property type="protein sequence ID" value="QBZ71509.1"/>
    <property type="molecule type" value="Genomic_DNA"/>
</dbReference>
<keyword evidence="2" id="KW-1185">Reference proteome</keyword>